<sequence>MLVSIITVYYNREDHVIDSIMSLLSQTYESIEVIAIDDGSTDNTYENLLSIKDPRYSVISHKNMGFVKSVIKGVALAKGDYVAIHGSGDISYPRRIEKQKDVLMNNDKIGLVGCYVNNYNSIKEQSNVLKPVIPKELDLTQAIRQRNFFTHGEVMFRKSVYNQVGGYRDFFKYSQDRDLWMRMSLVTDFHIIPEVLYKRYMLSDGVSTSSEKIAMQKNFNEISKQCIDLRVKGEPDLIDKYGIYAPFFRRKSKSVSHELMKISLNDYVEYDLVMAKNIINLSMNEKRTLINSLLKFMIVMSIRNKLFYKTTSNIIRFLKQTKRSLNSNREED</sequence>
<reference evidence="6" key="1">
    <citation type="submission" date="2016-09" db="EMBL/GenBank/DDBJ databases">
        <authorList>
            <person name="Varghese N."/>
            <person name="Submissions S."/>
        </authorList>
    </citation>
    <scope>NUCLEOTIDE SEQUENCE [LARGE SCALE GENOMIC DNA]</scope>
    <source>
        <strain evidence="6">S5</strain>
    </source>
</reference>
<dbReference type="InterPro" id="IPR029044">
    <property type="entry name" value="Nucleotide-diphossugar_trans"/>
</dbReference>
<dbReference type="SUPFAM" id="SSF53448">
    <property type="entry name" value="Nucleotide-diphospho-sugar transferases"/>
    <property type="match status" value="1"/>
</dbReference>
<dbReference type="GO" id="GO:0016757">
    <property type="term" value="F:glycosyltransferase activity"/>
    <property type="evidence" value="ECO:0007669"/>
    <property type="project" value="UniProtKB-KW"/>
</dbReference>
<protein>
    <submittedName>
        <fullName evidence="5">Glycosyl transferase family 2</fullName>
    </submittedName>
</protein>
<dbReference type="RefSeq" id="WP_090791571.1">
    <property type="nucleotide sequence ID" value="NZ_FMYI01000001.1"/>
</dbReference>
<comment type="similarity">
    <text evidence="1">Belongs to the glycosyltransferase 2 family.</text>
</comment>
<dbReference type="AlphaFoldDB" id="A0A1G6GGF3"/>
<keyword evidence="3 5" id="KW-0808">Transferase</keyword>
<dbReference type="Pfam" id="PF00535">
    <property type="entry name" value="Glycos_transf_2"/>
    <property type="match status" value="1"/>
</dbReference>
<evidence type="ECO:0000256" key="1">
    <source>
        <dbReference type="ARBA" id="ARBA00006739"/>
    </source>
</evidence>
<proteinExistence type="inferred from homology"/>
<evidence type="ECO:0000259" key="4">
    <source>
        <dbReference type="Pfam" id="PF00535"/>
    </source>
</evidence>
<dbReference type="Proteomes" id="UP000242949">
    <property type="component" value="Unassembled WGS sequence"/>
</dbReference>
<name>A0A1G6GGF3_9BACI</name>
<dbReference type="STRING" id="1612202.SAMN05421734_10141"/>
<dbReference type="InterPro" id="IPR001173">
    <property type="entry name" value="Glyco_trans_2-like"/>
</dbReference>
<dbReference type="EMBL" id="FMYI01000001">
    <property type="protein sequence ID" value="SDB81067.1"/>
    <property type="molecule type" value="Genomic_DNA"/>
</dbReference>
<evidence type="ECO:0000313" key="6">
    <source>
        <dbReference type="Proteomes" id="UP000242949"/>
    </source>
</evidence>
<evidence type="ECO:0000313" key="5">
    <source>
        <dbReference type="EMBL" id="SDB81067.1"/>
    </source>
</evidence>
<feature type="domain" description="Glycosyltransferase 2-like" evidence="4">
    <location>
        <begin position="4"/>
        <end position="164"/>
    </location>
</feature>
<keyword evidence="2" id="KW-0328">Glycosyltransferase</keyword>
<dbReference type="PANTHER" id="PTHR43685">
    <property type="entry name" value="GLYCOSYLTRANSFERASE"/>
    <property type="match status" value="1"/>
</dbReference>
<keyword evidence="6" id="KW-1185">Reference proteome</keyword>
<dbReference type="OrthoDB" id="9815829at2"/>
<evidence type="ECO:0000256" key="3">
    <source>
        <dbReference type="ARBA" id="ARBA00022679"/>
    </source>
</evidence>
<accession>A0A1G6GGF3</accession>
<dbReference type="PANTHER" id="PTHR43685:SF5">
    <property type="entry name" value="GLYCOSYLTRANSFERASE EPSE-RELATED"/>
    <property type="match status" value="1"/>
</dbReference>
<organism evidence="5 6">
    <name type="scientific">Pelagirhabdus alkalitolerans</name>
    <dbReference type="NCBI Taxonomy" id="1612202"/>
    <lineage>
        <taxon>Bacteria</taxon>
        <taxon>Bacillati</taxon>
        <taxon>Bacillota</taxon>
        <taxon>Bacilli</taxon>
        <taxon>Bacillales</taxon>
        <taxon>Bacillaceae</taxon>
        <taxon>Pelagirhabdus</taxon>
    </lineage>
</organism>
<dbReference type="InterPro" id="IPR050834">
    <property type="entry name" value="Glycosyltransf_2"/>
</dbReference>
<evidence type="ECO:0000256" key="2">
    <source>
        <dbReference type="ARBA" id="ARBA00022676"/>
    </source>
</evidence>
<gene>
    <name evidence="5" type="ORF">SAMN05421734_10141</name>
</gene>
<dbReference type="Gene3D" id="3.90.550.10">
    <property type="entry name" value="Spore Coat Polysaccharide Biosynthesis Protein SpsA, Chain A"/>
    <property type="match status" value="1"/>
</dbReference>